<keyword evidence="2" id="KW-1185">Reference proteome</keyword>
<evidence type="ECO:0000313" key="1">
    <source>
        <dbReference type="EMBL" id="KAK8024651.1"/>
    </source>
</evidence>
<dbReference type="Proteomes" id="UP001444661">
    <property type="component" value="Unassembled WGS sequence"/>
</dbReference>
<dbReference type="EMBL" id="JAQQWK010000011">
    <property type="protein sequence ID" value="KAK8024651.1"/>
    <property type="molecule type" value="Genomic_DNA"/>
</dbReference>
<sequence length="416" mass="46595">METHQIVDGNPPHEAYAKIKPEFSTPASFARTQACQKNDWKYHKMLCKSSAGPDYRRIIVFPIDKRQPVWDWARFQGGTVGLAQPEFDRLVKRSSPAFINVSVSLNLGNKNPYLRFGRGLQLFSVGEMYKGLPCVTPNAAINQSLLHLAKPGHALPHFGPYVVAAFSSDEVGRPIVDRGIEWEDATLKDLRLVVDSIIANEDNHCIIDPDRYALKLKPNVSSVAWPALKLNCRADMERFGLQRDDAIEPVLVSSVPLSGKRQNVGIGESLGLSWAWEKASTNSSTIGPRDLLRTDQDFGFWFKTVEPMPADMTPFGLRVWLQSAFNNLQQTDHSYSGTIMLVHKKGRAIQRAHLQAVMQYKDLVWAEGIEGLDTGRLPRTPSSAFLDSSLTRQKFEAFWDTVWVNTGVPSPYTLEG</sequence>
<reference evidence="1 2" key="1">
    <citation type="submission" date="2023-01" db="EMBL/GenBank/DDBJ databases">
        <title>Analysis of 21 Apiospora genomes using comparative genomics revels a genus with tremendous synthesis potential of carbohydrate active enzymes and secondary metabolites.</title>
        <authorList>
            <person name="Sorensen T."/>
        </authorList>
    </citation>
    <scope>NUCLEOTIDE SEQUENCE [LARGE SCALE GENOMIC DNA]</scope>
    <source>
        <strain evidence="1 2">CBS 33761</strain>
    </source>
</reference>
<evidence type="ECO:0000313" key="2">
    <source>
        <dbReference type="Proteomes" id="UP001444661"/>
    </source>
</evidence>
<comment type="caution">
    <text evidence="1">The sequence shown here is derived from an EMBL/GenBank/DDBJ whole genome shotgun (WGS) entry which is preliminary data.</text>
</comment>
<gene>
    <name evidence="1" type="ORF">PG993_012717</name>
</gene>
<organism evidence="1 2">
    <name type="scientific">Apiospora rasikravindrae</name>
    <dbReference type="NCBI Taxonomy" id="990691"/>
    <lineage>
        <taxon>Eukaryota</taxon>
        <taxon>Fungi</taxon>
        <taxon>Dikarya</taxon>
        <taxon>Ascomycota</taxon>
        <taxon>Pezizomycotina</taxon>
        <taxon>Sordariomycetes</taxon>
        <taxon>Xylariomycetidae</taxon>
        <taxon>Amphisphaeriales</taxon>
        <taxon>Apiosporaceae</taxon>
        <taxon>Apiospora</taxon>
    </lineage>
</organism>
<protein>
    <submittedName>
        <fullName evidence="1">Uncharacterized protein</fullName>
    </submittedName>
</protein>
<name>A0ABR1S511_9PEZI</name>
<proteinExistence type="predicted"/>
<accession>A0ABR1S511</accession>